<dbReference type="Proteomes" id="UP000682733">
    <property type="component" value="Unassembled WGS sequence"/>
</dbReference>
<dbReference type="AlphaFoldDB" id="A0A8S2I2Q8"/>
<reference evidence="3" key="1">
    <citation type="submission" date="2021-02" db="EMBL/GenBank/DDBJ databases">
        <authorList>
            <person name="Nowell W R."/>
        </authorList>
    </citation>
    <scope>NUCLEOTIDE SEQUENCE</scope>
</reference>
<evidence type="ECO:0000313" key="4">
    <source>
        <dbReference type="Proteomes" id="UP000682733"/>
    </source>
</evidence>
<dbReference type="EMBL" id="CAJNOK010004234">
    <property type="protein sequence ID" value="CAF0930496.1"/>
    <property type="molecule type" value="Genomic_DNA"/>
</dbReference>
<feature type="compositionally biased region" description="Basic residues" evidence="1">
    <location>
        <begin position="1"/>
        <end position="13"/>
    </location>
</feature>
<sequence length="262" mass="28762">MPAIRSKRRKSCAHHNDSKRQRAASPSQESDEELEKQVLRTALERTLNISTDPDSTKKQLLNFYKRNLHKLSPVPTAMCTSQLSQMTAPATMLPSSSAPLDPTEANDLLQQLSTINFNHTNATSLPVTTAATTSAAGRTDDLPTSATAAAKEFIDTARKFSRDTNPDPSHLLYGQPTTVAATVSDVVFVNPKLKSLILSGRYVNLALLLLPYDGPQPKDFDIDTGKVLLLPRSGGDPRLRRILTLPEFLLAWSKYTTIFCEA</sequence>
<feature type="non-terminal residue" evidence="3">
    <location>
        <position position="262"/>
    </location>
</feature>
<evidence type="ECO:0000313" key="2">
    <source>
        <dbReference type="EMBL" id="CAF0930496.1"/>
    </source>
</evidence>
<dbReference type="Proteomes" id="UP000677228">
    <property type="component" value="Unassembled WGS sequence"/>
</dbReference>
<accession>A0A8S2I2Q8</accession>
<gene>
    <name evidence="2" type="ORF">OVA965_LOCUS11121</name>
    <name evidence="3" type="ORF">TMI583_LOCUS11117</name>
</gene>
<protein>
    <submittedName>
        <fullName evidence="3">Uncharacterized protein</fullName>
    </submittedName>
</protein>
<proteinExistence type="predicted"/>
<evidence type="ECO:0000313" key="3">
    <source>
        <dbReference type="EMBL" id="CAF3707145.1"/>
    </source>
</evidence>
<name>A0A8S2I2Q8_9BILA</name>
<feature type="region of interest" description="Disordered" evidence="1">
    <location>
        <begin position="1"/>
        <end position="33"/>
    </location>
</feature>
<organism evidence="3 4">
    <name type="scientific">Didymodactylos carnosus</name>
    <dbReference type="NCBI Taxonomy" id="1234261"/>
    <lineage>
        <taxon>Eukaryota</taxon>
        <taxon>Metazoa</taxon>
        <taxon>Spiralia</taxon>
        <taxon>Gnathifera</taxon>
        <taxon>Rotifera</taxon>
        <taxon>Eurotatoria</taxon>
        <taxon>Bdelloidea</taxon>
        <taxon>Philodinida</taxon>
        <taxon>Philodinidae</taxon>
        <taxon>Didymodactylos</taxon>
    </lineage>
</organism>
<comment type="caution">
    <text evidence="3">The sequence shown here is derived from an EMBL/GenBank/DDBJ whole genome shotgun (WGS) entry which is preliminary data.</text>
</comment>
<dbReference type="EMBL" id="CAJOBA010004236">
    <property type="protein sequence ID" value="CAF3707145.1"/>
    <property type="molecule type" value="Genomic_DNA"/>
</dbReference>
<evidence type="ECO:0000256" key="1">
    <source>
        <dbReference type="SAM" id="MobiDB-lite"/>
    </source>
</evidence>